<dbReference type="RefSeq" id="WP_149496660.1">
    <property type="nucleotide sequence ID" value="NZ_CP141221.1"/>
</dbReference>
<dbReference type="InterPro" id="IPR011322">
    <property type="entry name" value="N-reg_PII-like_a/b"/>
</dbReference>
<dbReference type="PROSITE" id="PS51343">
    <property type="entry name" value="PII_GLNB_DOM"/>
    <property type="match status" value="1"/>
</dbReference>
<evidence type="ECO:0000313" key="2">
    <source>
        <dbReference type="Proteomes" id="UP001239462"/>
    </source>
</evidence>
<dbReference type="InterPro" id="IPR015867">
    <property type="entry name" value="N-reg_PII/ATP_PRibTrfase_C"/>
</dbReference>
<reference evidence="1 2" key="1">
    <citation type="submission" date="2023-06" db="EMBL/GenBank/DDBJ databases">
        <title>Roseiconus lacunae JC819 isolated from Gulf of Mannar region, Tamil Nadu.</title>
        <authorList>
            <person name="Pk S."/>
            <person name="Ch S."/>
            <person name="Ch V.R."/>
        </authorList>
    </citation>
    <scope>NUCLEOTIDE SEQUENCE [LARGE SCALE GENOMIC DNA]</scope>
    <source>
        <strain evidence="1 2">JC819</strain>
    </source>
</reference>
<dbReference type="Gene3D" id="3.30.70.120">
    <property type="match status" value="1"/>
</dbReference>
<dbReference type="SMART" id="SM00938">
    <property type="entry name" value="P-II"/>
    <property type="match status" value="1"/>
</dbReference>
<comment type="caution">
    <text evidence="1">The sequence shown here is derived from an EMBL/GenBank/DDBJ whole genome shotgun (WGS) entry which is preliminary data.</text>
</comment>
<proteinExistence type="predicted"/>
<dbReference type="EMBL" id="JASZZN010000003">
    <property type="protein sequence ID" value="MDM4014700.1"/>
    <property type="molecule type" value="Genomic_DNA"/>
</dbReference>
<dbReference type="PANTHER" id="PTHR30115:SF11">
    <property type="entry name" value="NITROGEN REGULATORY PROTEIN P-II HOMOLOG"/>
    <property type="match status" value="1"/>
</dbReference>
<dbReference type="PANTHER" id="PTHR30115">
    <property type="entry name" value="NITROGEN REGULATORY PROTEIN P-II"/>
    <property type="match status" value="1"/>
</dbReference>
<protein>
    <submittedName>
        <fullName evidence="1">P-II family nitrogen regulator</fullName>
    </submittedName>
</protein>
<sequence length="100" mass="11471">MRQIIAVVRPHLAEQVLESLKRAPLEAITVSEVKGYGRQKSYLDEYQETEFSEAFLPKVEINMWVDESRYEEILEKVVAAARTGRIGDGKVFTLPVEVFQ</sequence>
<keyword evidence="2" id="KW-1185">Reference proteome</keyword>
<dbReference type="Proteomes" id="UP001239462">
    <property type="component" value="Unassembled WGS sequence"/>
</dbReference>
<dbReference type="Pfam" id="PF00543">
    <property type="entry name" value="P-II"/>
    <property type="match status" value="1"/>
</dbReference>
<dbReference type="SUPFAM" id="SSF54913">
    <property type="entry name" value="GlnB-like"/>
    <property type="match status" value="1"/>
</dbReference>
<name>A0ABT7PDW4_9BACT</name>
<organism evidence="1 2">
    <name type="scientific">Roseiconus lacunae</name>
    <dbReference type="NCBI Taxonomy" id="2605694"/>
    <lineage>
        <taxon>Bacteria</taxon>
        <taxon>Pseudomonadati</taxon>
        <taxon>Planctomycetota</taxon>
        <taxon>Planctomycetia</taxon>
        <taxon>Pirellulales</taxon>
        <taxon>Pirellulaceae</taxon>
        <taxon>Roseiconus</taxon>
    </lineage>
</organism>
<dbReference type="PRINTS" id="PR00340">
    <property type="entry name" value="PIIGLNB"/>
</dbReference>
<gene>
    <name evidence="1" type="ORF">QTN89_04605</name>
</gene>
<accession>A0ABT7PDW4</accession>
<dbReference type="InterPro" id="IPR002187">
    <property type="entry name" value="N-reg_PII"/>
</dbReference>
<evidence type="ECO:0000313" key="1">
    <source>
        <dbReference type="EMBL" id="MDM4014700.1"/>
    </source>
</evidence>